<evidence type="ECO:0000313" key="2">
    <source>
        <dbReference type="EMBL" id="KAL0913562.1"/>
    </source>
</evidence>
<dbReference type="Proteomes" id="UP001552299">
    <property type="component" value="Unassembled WGS sequence"/>
</dbReference>
<dbReference type="EMBL" id="JANQDX010000013">
    <property type="protein sequence ID" value="KAL0913562.1"/>
    <property type="molecule type" value="Genomic_DNA"/>
</dbReference>
<feature type="region of interest" description="Disordered" evidence="1">
    <location>
        <begin position="363"/>
        <end position="418"/>
    </location>
</feature>
<accession>A0ABD0UL80</accession>
<organism evidence="2 3">
    <name type="scientific">Dendrobium thyrsiflorum</name>
    <name type="common">Pinecone-like raceme dendrobium</name>
    <name type="synonym">Orchid</name>
    <dbReference type="NCBI Taxonomy" id="117978"/>
    <lineage>
        <taxon>Eukaryota</taxon>
        <taxon>Viridiplantae</taxon>
        <taxon>Streptophyta</taxon>
        <taxon>Embryophyta</taxon>
        <taxon>Tracheophyta</taxon>
        <taxon>Spermatophyta</taxon>
        <taxon>Magnoliopsida</taxon>
        <taxon>Liliopsida</taxon>
        <taxon>Asparagales</taxon>
        <taxon>Orchidaceae</taxon>
        <taxon>Epidendroideae</taxon>
        <taxon>Malaxideae</taxon>
        <taxon>Dendrobiinae</taxon>
        <taxon>Dendrobium</taxon>
    </lineage>
</organism>
<keyword evidence="3" id="KW-1185">Reference proteome</keyword>
<dbReference type="AlphaFoldDB" id="A0ABD0UL80"/>
<evidence type="ECO:0000256" key="1">
    <source>
        <dbReference type="SAM" id="MobiDB-lite"/>
    </source>
</evidence>
<proteinExistence type="predicted"/>
<protein>
    <submittedName>
        <fullName evidence="2">Uncharacterized protein</fullName>
    </submittedName>
</protein>
<evidence type="ECO:0000313" key="3">
    <source>
        <dbReference type="Proteomes" id="UP001552299"/>
    </source>
</evidence>
<name>A0ABD0UL80_DENTH</name>
<reference evidence="2 3" key="1">
    <citation type="journal article" date="2024" name="Plant Biotechnol. J.">
        <title>Dendrobium thyrsiflorum genome and its molecular insights into genes involved in important horticultural traits.</title>
        <authorList>
            <person name="Chen B."/>
            <person name="Wang J.Y."/>
            <person name="Zheng P.J."/>
            <person name="Li K.L."/>
            <person name="Liang Y.M."/>
            <person name="Chen X.F."/>
            <person name="Zhang C."/>
            <person name="Zhao X."/>
            <person name="He X."/>
            <person name="Zhang G.Q."/>
            <person name="Liu Z.J."/>
            <person name="Xu Q."/>
        </authorList>
    </citation>
    <scope>NUCLEOTIDE SEQUENCE [LARGE SCALE GENOMIC DNA]</scope>
    <source>
        <strain evidence="2">GZMU011</strain>
    </source>
</reference>
<sequence length="593" mass="65742">MMIPISSNVPLKAFKPDPIPEPIPLHLIHRKIQIPEIKASSLLPSQLNTSCPAPPNNQYISGKLPAVLEFIDGDINTWKELEKPQPLPFPHDWPTLGTLHSSHASPTSYILQSRKAPTVFKQSRICRNSPVHPCRSPAQINRGFHPEKSSHLPTILLHSKPSAAYNDLTIIPTVLGRGFPTIYTTKDNYCSQRTAPPPDRSSPVTLRPTQSILSIPCASLPCPVHRPAPCAPCSRTEPPAPLPRLALMWSGSNHILHVSTRAPRAMRRHLRPARHNPTPCIAASDQCPACPPPVPCALVLPTRALHDLAPPSAPLLKNSLDPTSSKARRLPPDFIRLPGADHPREQTFLLVAELPQLAPLPGSAIKALPPPPNLVNPAQPGSRRLIPHTGSRSSGFLHTDQRTLSSPPATPPEAPTSASGFFLSSVRAASCEQPVLGANKQALVGVGAQVRLRAKTPFLRPLPALPPARHRAARTEPHFCESQLISLRRRSHRSAFLLEERQQAVGVQFYRNSTRREIKAEVESSFKSLKRTKWVRFRSLRMADREEFVYRRRNTRNRSKIGSNGHQQPTFNYYKLLYQSYSDKNLKLYLVLG</sequence>
<gene>
    <name evidence="2" type="ORF">M5K25_017028</name>
</gene>
<comment type="caution">
    <text evidence="2">The sequence shown here is derived from an EMBL/GenBank/DDBJ whole genome shotgun (WGS) entry which is preliminary data.</text>
</comment>